<comment type="similarity">
    <text evidence="5">Belongs to the SsuE family. Isf subfamily.</text>
</comment>
<reference evidence="7 8" key="1">
    <citation type="submission" date="2018-05" db="EMBL/GenBank/DDBJ databases">
        <title>Draft genome of Methanospirillum stamsii Pt1.</title>
        <authorList>
            <person name="Dueholm M.S."/>
            <person name="Nielsen P.H."/>
            <person name="Bakmann L.F."/>
            <person name="Otzen D.E."/>
        </authorList>
    </citation>
    <scope>NUCLEOTIDE SEQUENCE [LARGE SCALE GENOMIC DNA]</scope>
    <source>
        <strain evidence="7 8">Pt1</strain>
    </source>
</reference>
<evidence type="ECO:0000256" key="1">
    <source>
        <dbReference type="ARBA" id="ARBA00001917"/>
    </source>
</evidence>
<proteinExistence type="inferred from homology"/>
<dbReference type="SUPFAM" id="SSF52218">
    <property type="entry name" value="Flavoproteins"/>
    <property type="match status" value="1"/>
</dbReference>
<comment type="cofactor">
    <cofactor evidence="2">
        <name>[4Fe-4S] cluster</name>
        <dbReference type="ChEBI" id="CHEBI:49883"/>
    </cofactor>
</comment>
<dbReference type="InterPro" id="IPR051796">
    <property type="entry name" value="ISF_SsuE-like"/>
</dbReference>
<dbReference type="InterPro" id="IPR005025">
    <property type="entry name" value="FMN_Rdtase-like_dom"/>
</dbReference>
<evidence type="ECO:0000313" key="7">
    <source>
        <dbReference type="EMBL" id="PWR70719.1"/>
    </source>
</evidence>
<name>A0A2V2MTI3_9EURY</name>
<dbReference type="PANTHER" id="PTHR43278">
    <property type="entry name" value="NAD(P)H-DEPENDENT FMN-CONTAINING OXIDOREDUCTASE YWQN-RELATED"/>
    <property type="match status" value="1"/>
</dbReference>
<keyword evidence="3" id="KW-0285">Flavoprotein</keyword>
<dbReference type="EMBL" id="QGMZ01000039">
    <property type="protein sequence ID" value="PWR70719.1"/>
    <property type="molecule type" value="Genomic_DNA"/>
</dbReference>
<evidence type="ECO:0000256" key="3">
    <source>
        <dbReference type="ARBA" id="ARBA00022630"/>
    </source>
</evidence>
<dbReference type="InterPro" id="IPR029039">
    <property type="entry name" value="Flavoprotein-like_sf"/>
</dbReference>
<keyword evidence="8" id="KW-1185">Reference proteome</keyword>
<keyword evidence="4" id="KW-0288">FMN</keyword>
<dbReference type="PANTHER" id="PTHR43278:SF1">
    <property type="entry name" value="IRON-SULFUR FLAVOPROTEIN MJ1083"/>
    <property type="match status" value="1"/>
</dbReference>
<dbReference type="Proteomes" id="UP000245934">
    <property type="component" value="Unassembled WGS sequence"/>
</dbReference>
<dbReference type="Pfam" id="PF03358">
    <property type="entry name" value="FMN_red"/>
    <property type="match status" value="1"/>
</dbReference>
<sequence length="203" mass="23075">MQRYNGILSGIIPGEKRKMKIVSICGSQRKHGNTEKILKEFQKQFESLNIQDFKYKFFNIAEMNVYPCSACQKCTKKDNCIIQDDFGKVALKMLQSDLIIIGSPVYFSDVSAQIKALFDRTYSLWHKKMLKGKNVIFVAACAEYGTGHTIDTMRHWARDHEMNIIATIEGVSEKKGHVLDNEMTLKTISDAVRACEGIITPNQ</sequence>
<protein>
    <recommendedName>
        <fullName evidence="6">NADPH-dependent FMN reductase-like domain-containing protein</fullName>
    </recommendedName>
</protein>
<evidence type="ECO:0000313" key="8">
    <source>
        <dbReference type="Proteomes" id="UP000245934"/>
    </source>
</evidence>
<comment type="cofactor">
    <cofactor evidence="1">
        <name>FMN</name>
        <dbReference type="ChEBI" id="CHEBI:58210"/>
    </cofactor>
</comment>
<dbReference type="GO" id="GO:0016491">
    <property type="term" value="F:oxidoreductase activity"/>
    <property type="evidence" value="ECO:0007669"/>
    <property type="project" value="InterPro"/>
</dbReference>
<accession>A0A2V2MTI3</accession>
<gene>
    <name evidence="7" type="ORF">DLD82_14545</name>
</gene>
<feature type="domain" description="NADPH-dependent FMN reductase-like" evidence="6">
    <location>
        <begin position="19"/>
        <end position="168"/>
    </location>
</feature>
<comment type="caution">
    <text evidence="7">The sequence shown here is derived from an EMBL/GenBank/DDBJ whole genome shotgun (WGS) entry which is preliminary data.</text>
</comment>
<evidence type="ECO:0000256" key="4">
    <source>
        <dbReference type="ARBA" id="ARBA00022643"/>
    </source>
</evidence>
<evidence type="ECO:0000259" key="6">
    <source>
        <dbReference type="Pfam" id="PF03358"/>
    </source>
</evidence>
<organism evidence="7 8">
    <name type="scientific">Methanospirillum stamsii</name>
    <dbReference type="NCBI Taxonomy" id="1277351"/>
    <lineage>
        <taxon>Archaea</taxon>
        <taxon>Methanobacteriati</taxon>
        <taxon>Methanobacteriota</taxon>
        <taxon>Stenosarchaea group</taxon>
        <taxon>Methanomicrobia</taxon>
        <taxon>Methanomicrobiales</taxon>
        <taxon>Methanospirillaceae</taxon>
        <taxon>Methanospirillum</taxon>
    </lineage>
</organism>
<dbReference type="AlphaFoldDB" id="A0A2V2MTI3"/>
<evidence type="ECO:0000256" key="5">
    <source>
        <dbReference type="ARBA" id="ARBA00038292"/>
    </source>
</evidence>
<evidence type="ECO:0000256" key="2">
    <source>
        <dbReference type="ARBA" id="ARBA00001966"/>
    </source>
</evidence>
<dbReference type="Gene3D" id="3.40.50.360">
    <property type="match status" value="1"/>
</dbReference>